<name>A0A1I7TU02_9PELO</name>
<dbReference type="eggNOG" id="ENOG502TK42">
    <property type="taxonomic scope" value="Eukaryota"/>
</dbReference>
<dbReference type="Proteomes" id="UP000095282">
    <property type="component" value="Unplaced"/>
</dbReference>
<dbReference type="PANTHER" id="PTHR21503">
    <property type="entry name" value="F-BOX-CONTAINING HYPOTHETICAL PROTEIN C.ELEGANS"/>
    <property type="match status" value="1"/>
</dbReference>
<dbReference type="AlphaFoldDB" id="A0A1I7TU02"/>
<evidence type="ECO:0000313" key="2">
    <source>
        <dbReference type="Proteomes" id="UP000095282"/>
    </source>
</evidence>
<feature type="domain" description="Sdz-33 F-box" evidence="1">
    <location>
        <begin position="191"/>
        <end position="240"/>
    </location>
</feature>
<dbReference type="InterPro" id="IPR012885">
    <property type="entry name" value="F-box_Sdz-33"/>
</dbReference>
<keyword evidence="2" id="KW-1185">Reference proteome</keyword>
<reference evidence="3" key="1">
    <citation type="submission" date="2016-11" db="UniProtKB">
        <authorList>
            <consortium name="WormBaseParasite"/>
        </authorList>
    </citation>
    <scope>IDENTIFICATION</scope>
</reference>
<sequence length="352" mass="42207">MFPFLRLPFLCIQDVTDMWDIDELYHFSLLSKKAKRISKRRKENDLEVYLNMYFCVLTIRRNGEDVCRMVYKQKKFLFNREEIPSFDPDFSSFFQLTQHFLDVFNCCLQQIDFKLKRRLTENHLIEIINWLNNSKTEIRGVVIKGATWSMLELYMNRFRKTIRQLYFNDKKFKNEGGYICKSVNFGIKDSFLSLHNSPWFHLDCILNLNCEQISGNKLNFTAEDLNVFLRSWQEGKTNREAKQVVLSTSSPRDVKEVLKGCGGELMDPRTNKLKFRILRQNKYEDIWIRGGIYIRRNDGCLAVMQTNSYRPYTEDEDVSEEQVEVYLKYRDNWNSENSHDQLNETFFSFYIF</sequence>
<organism evidence="2 3">
    <name type="scientific">Caenorhabditis tropicalis</name>
    <dbReference type="NCBI Taxonomy" id="1561998"/>
    <lineage>
        <taxon>Eukaryota</taxon>
        <taxon>Metazoa</taxon>
        <taxon>Ecdysozoa</taxon>
        <taxon>Nematoda</taxon>
        <taxon>Chromadorea</taxon>
        <taxon>Rhabditida</taxon>
        <taxon>Rhabditina</taxon>
        <taxon>Rhabditomorpha</taxon>
        <taxon>Rhabditoidea</taxon>
        <taxon>Rhabditidae</taxon>
        <taxon>Peloderinae</taxon>
        <taxon>Caenorhabditis</taxon>
    </lineage>
</organism>
<dbReference type="Pfam" id="PF07735">
    <property type="entry name" value="FBA_2"/>
    <property type="match status" value="1"/>
</dbReference>
<protein>
    <submittedName>
        <fullName evidence="3">FBA_2 domain-containing protein</fullName>
    </submittedName>
</protein>
<evidence type="ECO:0000259" key="1">
    <source>
        <dbReference type="Pfam" id="PF07735"/>
    </source>
</evidence>
<dbReference type="WBParaSite" id="Csp11.Scaffold629.g11768.t1">
    <property type="protein sequence ID" value="Csp11.Scaffold629.g11768.t1"/>
    <property type="gene ID" value="Csp11.Scaffold629.g11768"/>
</dbReference>
<accession>A0A1I7TU02</accession>
<evidence type="ECO:0000313" key="3">
    <source>
        <dbReference type="WBParaSite" id="Csp11.Scaffold629.g11768.t1"/>
    </source>
</evidence>
<dbReference type="PANTHER" id="PTHR21503:SF8">
    <property type="entry name" value="F-BOX ASSOCIATED DOMAIN-CONTAINING PROTEIN-RELATED"/>
    <property type="match status" value="1"/>
</dbReference>
<proteinExistence type="predicted"/>